<dbReference type="SFLD" id="SFLDG01123">
    <property type="entry name" value="methyltransferase_(Class_B)"/>
    <property type="match status" value="1"/>
</dbReference>
<dbReference type="PANTHER" id="PTHR43409">
    <property type="entry name" value="ANAEROBIC MAGNESIUM-PROTOPORPHYRIN IX MONOMETHYL ESTER CYCLASE-RELATED"/>
    <property type="match status" value="1"/>
</dbReference>
<dbReference type="InterPro" id="IPR006638">
    <property type="entry name" value="Elp3/MiaA/NifB-like_rSAM"/>
</dbReference>
<evidence type="ECO:0000256" key="3">
    <source>
        <dbReference type="ARBA" id="ARBA00022723"/>
    </source>
</evidence>
<dbReference type="HOGENOM" id="CLU_021572_1_0_9"/>
<dbReference type="InterPro" id="IPR025288">
    <property type="entry name" value="DUF4080"/>
</dbReference>
<evidence type="ECO:0000313" key="9">
    <source>
        <dbReference type="Proteomes" id="UP000029278"/>
    </source>
</evidence>
<dbReference type="Pfam" id="PF04055">
    <property type="entry name" value="Radical_SAM"/>
    <property type="match status" value="1"/>
</dbReference>
<dbReference type="Pfam" id="PF13311">
    <property type="entry name" value="DUF4080"/>
    <property type="match status" value="1"/>
</dbReference>
<dbReference type="InterPro" id="IPR058240">
    <property type="entry name" value="rSAM_sf"/>
</dbReference>
<protein>
    <submittedName>
        <fullName evidence="8">B12 binding domain protein</fullName>
    </submittedName>
</protein>
<sequence>MKVILATLNAKFIHTSLAIRLLKAYSGNEFDIDLAEYTIKDPVMNIVSDLFQRRPDVVGFSCYIWNIEETIKVIRLLKKVLPETAIVLGGPEVSYDTQHWMERVRDVDFIVMGDGEETFHQLLQELSGDRKFHFVFGAAYRKGEEVVINPPRPKSDLNTLPSPHRFPEDIPNLGKRIIYFETSRGCPFSCQFCLSSIEVGVRYYDIERVKSDILYLIEHGAKTIKFLDRTFNINRSYAMEMFQFLIDNHQGCVFQFEITADIMRPEVLDFLAENAPPGIFRFEIGVQSTNDPTNELVKRRQNFAKLTRTVTKIKDSGKIDQHLDLIAGLPEEDYATFRKTFNDVFALRPEELQLGFLKMLRGTGLRNNAAKYNYVYMDHAPYEILGNDVLPFSDVVRLKRLEDVLEKYWNAHRMDHTLEYLVSREFDSPFDFFQEFGDYWEERGWQRIGHQLEDLFARLHEFLAHRGLKRPEVALGLMKLDYLLGHKYKPRKIWWEDRLDKERRSGYFKALAKHPAALSADFAAYGLDERELQKYACLQVLPFRLGDVLAGEEAPAEPADQGGSTVAAAAAGAGDLATAGAGADVAGAGDVAATAAATAGDAATVTAGVEVVAAGAGDAATVTAGVEVVAAGAGDAATATAGADAAAFTAAGQDVAAAPATTVDAATTAVSLSVADPLPAAADTTLLIVLYQQNEDERPVFFHAPLAFQ</sequence>
<evidence type="ECO:0000256" key="1">
    <source>
        <dbReference type="ARBA" id="ARBA00001966"/>
    </source>
</evidence>
<dbReference type="Pfam" id="PF02310">
    <property type="entry name" value="B12-binding"/>
    <property type="match status" value="1"/>
</dbReference>
<dbReference type="Gene3D" id="3.40.50.280">
    <property type="entry name" value="Cobalamin-binding domain"/>
    <property type="match status" value="1"/>
</dbReference>
<proteinExistence type="predicted"/>
<dbReference type="GO" id="GO:0046872">
    <property type="term" value="F:metal ion binding"/>
    <property type="evidence" value="ECO:0007669"/>
    <property type="project" value="UniProtKB-KW"/>
</dbReference>
<dbReference type="OrthoDB" id="9801424at2"/>
<dbReference type="InterPro" id="IPR007197">
    <property type="entry name" value="rSAM"/>
</dbReference>
<reference evidence="8 9" key="1">
    <citation type="submission" date="2014-04" db="EMBL/GenBank/DDBJ databases">
        <authorList>
            <person name="Bishop-Lilly K.A."/>
            <person name="Broomall S.M."/>
            <person name="Chain P.S."/>
            <person name="Chertkov O."/>
            <person name="Coyne S.R."/>
            <person name="Daligault H.E."/>
            <person name="Davenport K.W."/>
            <person name="Erkkila T."/>
            <person name="Frey K.G."/>
            <person name="Gibbons H.S."/>
            <person name="Gu W."/>
            <person name="Jaissle J."/>
            <person name="Johnson S.L."/>
            <person name="Koroleva G.I."/>
            <person name="Ladner J.T."/>
            <person name="Lo C.-C."/>
            <person name="Minogue T.D."/>
            <person name="Munk C."/>
            <person name="Palacios G.F."/>
            <person name="Redden C.L."/>
            <person name="Rosenzweig C.N."/>
            <person name="Scholz M.B."/>
            <person name="Teshima H."/>
            <person name="Xu Y."/>
        </authorList>
    </citation>
    <scope>NUCLEOTIDE SEQUENCE [LARGE SCALE GENOMIC DNA]</scope>
    <source>
        <strain evidence="8 9">8244</strain>
    </source>
</reference>
<dbReference type="GO" id="GO:0005829">
    <property type="term" value="C:cytosol"/>
    <property type="evidence" value="ECO:0007669"/>
    <property type="project" value="TreeGrafter"/>
</dbReference>
<dbReference type="AlphaFoldDB" id="A0A090ZC87"/>
<gene>
    <name evidence="8" type="ORF">DJ90_3383</name>
</gene>
<dbReference type="GO" id="GO:0003824">
    <property type="term" value="F:catalytic activity"/>
    <property type="evidence" value="ECO:0007669"/>
    <property type="project" value="InterPro"/>
</dbReference>
<evidence type="ECO:0000256" key="2">
    <source>
        <dbReference type="ARBA" id="ARBA00022691"/>
    </source>
</evidence>
<dbReference type="GO" id="GO:0051539">
    <property type="term" value="F:4 iron, 4 sulfur cluster binding"/>
    <property type="evidence" value="ECO:0007669"/>
    <property type="project" value="UniProtKB-KW"/>
</dbReference>
<dbReference type="Gene3D" id="3.80.30.20">
    <property type="entry name" value="tm_1862 like domain"/>
    <property type="match status" value="1"/>
</dbReference>
<accession>A0A090ZC87</accession>
<dbReference type="STRING" id="44252.DJ90_3383"/>
<feature type="domain" description="B12-binding" evidence="6">
    <location>
        <begin position="1"/>
        <end position="133"/>
    </location>
</feature>
<dbReference type="SUPFAM" id="SSF52242">
    <property type="entry name" value="Cobalamin (vitamin B12)-binding domain"/>
    <property type="match status" value="1"/>
</dbReference>
<keyword evidence="2" id="KW-0949">S-adenosyl-L-methionine</keyword>
<evidence type="ECO:0000256" key="5">
    <source>
        <dbReference type="ARBA" id="ARBA00023014"/>
    </source>
</evidence>
<name>A0A090ZC87_PAEMA</name>
<comment type="caution">
    <text evidence="8">The sequence shown here is derived from an EMBL/GenBank/DDBJ whole genome shotgun (WGS) entry which is preliminary data.</text>
</comment>
<keyword evidence="3" id="KW-0479">Metal-binding</keyword>
<dbReference type="SMART" id="SM00729">
    <property type="entry name" value="Elp3"/>
    <property type="match status" value="1"/>
</dbReference>
<dbReference type="SFLD" id="SFLDG01082">
    <property type="entry name" value="B12-binding_domain_containing"/>
    <property type="match status" value="1"/>
</dbReference>
<dbReference type="InterPro" id="IPR023404">
    <property type="entry name" value="rSAM_horseshoe"/>
</dbReference>
<dbReference type="SUPFAM" id="SSF102114">
    <property type="entry name" value="Radical SAM enzymes"/>
    <property type="match status" value="1"/>
</dbReference>
<dbReference type="InterPro" id="IPR051198">
    <property type="entry name" value="BchE-like"/>
</dbReference>
<keyword evidence="9" id="KW-1185">Reference proteome</keyword>
<evidence type="ECO:0000259" key="7">
    <source>
        <dbReference type="PROSITE" id="PS51918"/>
    </source>
</evidence>
<dbReference type="InterPro" id="IPR034466">
    <property type="entry name" value="Methyltransferase_Class_B"/>
</dbReference>
<dbReference type="CDD" id="cd02068">
    <property type="entry name" value="radical_SAM_B12_BD"/>
    <property type="match status" value="1"/>
</dbReference>
<evidence type="ECO:0000313" key="8">
    <source>
        <dbReference type="EMBL" id="KFN08008.1"/>
    </source>
</evidence>
<dbReference type="SFLD" id="SFLDS00029">
    <property type="entry name" value="Radical_SAM"/>
    <property type="match status" value="1"/>
</dbReference>
<comment type="cofactor">
    <cofactor evidence="1">
        <name>[4Fe-4S] cluster</name>
        <dbReference type="ChEBI" id="CHEBI:49883"/>
    </cofactor>
</comment>
<dbReference type="PROSITE" id="PS51332">
    <property type="entry name" value="B12_BINDING"/>
    <property type="match status" value="1"/>
</dbReference>
<evidence type="ECO:0000256" key="4">
    <source>
        <dbReference type="ARBA" id="ARBA00023004"/>
    </source>
</evidence>
<dbReference type="InterPro" id="IPR006158">
    <property type="entry name" value="Cobalamin-bd"/>
</dbReference>
<dbReference type="PROSITE" id="PS51918">
    <property type="entry name" value="RADICAL_SAM"/>
    <property type="match status" value="1"/>
</dbReference>
<dbReference type="GO" id="GO:0031419">
    <property type="term" value="F:cobalamin binding"/>
    <property type="evidence" value="ECO:0007669"/>
    <property type="project" value="InterPro"/>
</dbReference>
<evidence type="ECO:0000259" key="6">
    <source>
        <dbReference type="PROSITE" id="PS51332"/>
    </source>
</evidence>
<organism evidence="8 9">
    <name type="scientific">Paenibacillus macerans</name>
    <name type="common">Bacillus macerans</name>
    <dbReference type="NCBI Taxonomy" id="44252"/>
    <lineage>
        <taxon>Bacteria</taxon>
        <taxon>Bacillati</taxon>
        <taxon>Bacillota</taxon>
        <taxon>Bacilli</taxon>
        <taxon>Bacillales</taxon>
        <taxon>Paenibacillaceae</taxon>
        <taxon>Paenibacillus</taxon>
    </lineage>
</organism>
<dbReference type="Proteomes" id="UP000029278">
    <property type="component" value="Unassembled WGS sequence"/>
</dbReference>
<keyword evidence="5" id="KW-0411">Iron-sulfur</keyword>
<dbReference type="InterPro" id="IPR036724">
    <property type="entry name" value="Cobalamin-bd_sf"/>
</dbReference>
<dbReference type="PANTHER" id="PTHR43409:SF16">
    <property type="entry name" value="SLR0320 PROTEIN"/>
    <property type="match status" value="1"/>
</dbReference>
<dbReference type="EMBL" id="JMQA01000030">
    <property type="protein sequence ID" value="KFN08008.1"/>
    <property type="molecule type" value="Genomic_DNA"/>
</dbReference>
<dbReference type="PATRIC" id="fig|44252.3.peg.3514"/>
<keyword evidence="4" id="KW-0408">Iron</keyword>
<feature type="domain" description="Radical SAM core" evidence="7">
    <location>
        <begin position="172"/>
        <end position="411"/>
    </location>
</feature>